<dbReference type="GO" id="GO:0005829">
    <property type="term" value="C:cytosol"/>
    <property type="evidence" value="ECO:0007669"/>
    <property type="project" value="TreeGrafter"/>
</dbReference>
<name>A0AA41U6P6_9MICO</name>
<proteinExistence type="predicted"/>
<keyword evidence="3" id="KW-1185">Reference proteome</keyword>
<dbReference type="EMBL" id="JAKGSG010000029">
    <property type="protein sequence ID" value="MCF4121258.1"/>
    <property type="molecule type" value="Genomic_DNA"/>
</dbReference>
<dbReference type="InterPro" id="IPR036812">
    <property type="entry name" value="NAD(P)_OxRdtase_dom_sf"/>
</dbReference>
<evidence type="ECO:0000313" key="3">
    <source>
        <dbReference type="Proteomes" id="UP001165405"/>
    </source>
</evidence>
<dbReference type="Pfam" id="PF00248">
    <property type="entry name" value="Aldo_ket_red"/>
    <property type="match status" value="1"/>
</dbReference>
<gene>
    <name evidence="2" type="ORF">L1785_09710</name>
</gene>
<dbReference type="InterPro" id="IPR023210">
    <property type="entry name" value="NADP_OxRdtase_dom"/>
</dbReference>
<dbReference type="PANTHER" id="PTHR43364">
    <property type="entry name" value="NADH-SPECIFIC METHYLGLYOXAL REDUCTASE-RELATED"/>
    <property type="match status" value="1"/>
</dbReference>
<organism evidence="2 3">
    <name type="scientific">Antribacter soli</name>
    <dbReference type="NCBI Taxonomy" id="2910976"/>
    <lineage>
        <taxon>Bacteria</taxon>
        <taxon>Bacillati</taxon>
        <taxon>Actinomycetota</taxon>
        <taxon>Actinomycetes</taxon>
        <taxon>Micrococcales</taxon>
        <taxon>Promicromonosporaceae</taxon>
        <taxon>Antribacter</taxon>
    </lineage>
</organism>
<dbReference type="PANTHER" id="PTHR43364:SF18">
    <property type="entry name" value="OXIDOREDUCTASE"/>
    <property type="match status" value="1"/>
</dbReference>
<protein>
    <submittedName>
        <fullName evidence="2">Aldo/keto reductase</fullName>
    </submittedName>
</protein>
<sequence>MERRRVGRSGLRVSELGLGSMTWGRDTDELDAAEQVRDFLDAGGTLLDTAASYADGDAERVIGSLLAGKVDRSDVVLVTKAGIRTDDRPGAAARPGAKVVDASRAGLIDSLDASLERLGTDHVDLFLVACPDPNTTLEETCSALRLAVTSGRARYVGLSNHPGWAAARAATLLEGDVGLAALELEYSLLERGVERDVMPAADALGMGLLAWSPLGRGVLTGKYRRGLPADSRGASPHLAAFVQPYLDGPSSAIVEAVATAADGLGRAPLEVALAWLLARETVASAIVGARTPAQLRTSLAALDIALPYEVHAALDDVSAPELGYPERW</sequence>
<dbReference type="RefSeq" id="WP_236089059.1">
    <property type="nucleotide sequence ID" value="NZ_JAKGSG010000029.1"/>
</dbReference>
<dbReference type="SUPFAM" id="SSF51430">
    <property type="entry name" value="NAD(P)-linked oxidoreductase"/>
    <property type="match status" value="1"/>
</dbReference>
<comment type="caution">
    <text evidence="2">The sequence shown here is derived from an EMBL/GenBank/DDBJ whole genome shotgun (WGS) entry which is preliminary data.</text>
</comment>
<reference evidence="2" key="1">
    <citation type="submission" date="2022-01" db="EMBL/GenBank/DDBJ databases">
        <title>Antribacter sp. nov., isolated from Guizhou of China.</title>
        <authorList>
            <person name="Chengliang C."/>
            <person name="Ya Z."/>
        </authorList>
    </citation>
    <scope>NUCLEOTIDE SEQUENCE</scope>
    <source>
        <strain evidence="2">KLBMP 9083</strain>
    </source>
</reference>
<dbReference type="Gene3D" id="3.20.20.100">
    <property type="entry name" value="NADP-dependent oxidoreductase domain"/>
    <property type="match status" value="1"/>
</dbReference>
<dbReference type="AlphaFoldDB" id="A0AA41U6P6"/>
<accession>A0AA41U6P6</accession>
<evidence type="ECO:0000259" key="1">
    <source>
        <dbReference type="Pfam" id="PF00248"/>
    </source>
</evidence>
<dbReference type="Proteomes" id="UP001165405">
    <property type="component" value="Unassembled WGS sequence"/>
</dbReference>
<dbReference type="InterPro" id="IPR050523">
    <property type="entry name" value="AKR_Detox_Biosynth"/>
</dbReference>
<evidence type="ECO:0000313" key="2">
    <source>
        <dbReference type="EMBL" id="MCF4121258.1"/>
    </source>
</evidence>
<feature type="domain" description="NADP-dependent oxidoreductase" evidence="1">
    <location>
        <begin position="15"/>
        <end position="317"/>
    </location>
</feature>